<dbReference type="EMBL" id="PDWZ02000024">
    <property type="protein sequence ID" value="KAB2098604.1"/>
    <property type="molecule type" value="Genomic_DNA"/>
</dbReference>
<comment type="caution">
    <text evidence="1">The sequence shown here is derived from an EMBL/GenBank/DDBJ whole genome shotgun (WGS) entry which is preliminary data.</text>
</comment>
<accession>A0ACB6F2E9</accession>
<dbReference type="Proteomes" id="UP000293547">
    <property type="component" value="Unassembled WGS sequence"/>
</dbReference>
<evidence type="ECO:0000313" key="1">
    <source>
        <dbReference type="EMBL" id="KAB2098604.1"/>
    </source>
</evidence>
<gene>
    <name evidence="1" type="ORF">AG0111_0g13142</name>
</gene>
<proteinExistence type="predicted"/>
<protein>
    <submittedName>
        <fullName evidence="1">Uncharacterized protein</fullName>
    </submittedName>
</protein>
<reference evidence="1 2" key="1">
    <citation type="journal article" date="2019" name="bioRxiv">
        <title>Genomics, evolutionary history and diagnostics of the Alternaria alternata species group including apple and Asian pear pathotypes.</title>
        <authorList>
            <person name="Armitage A.D."/>
            <person name="Cockerton H.M."/>
            <person name="Sreenivasaprasad S."/>
            <person name="Woodhall J.W."/>
            <person name="Lane C.R."/>
            <person name="Harrison R.J."/>
            <person name="Clarkson J.P."/>
        </authorList>
    </citation>
    <scope>NUCLEOTIDE SEQUENCE [LARGE SCALE GENOMIC DNA]</scope>
    <source>
        <strain evidence="1 2">FERA 650</strain>
    </source>
</reference>
<name>A0ACB6F2E9_9PLEO</name>
<organism evidence="1 2">
    <name type="scientific">Alternaria gaisen</name>
    <dbReference type="NCBI Taxonomy" id="167740"/>
    <lineage>
        <taxon>Eukaryota</taxon>
        <taxon>Fungi</taxon>
        <taxon>Dikarya</taxon>
        <taxon>Ascomycota</taxon>
        <taxon>Pezizomycotina</taxon>
        <taxon>Dothideomycetes</taxon>
        <taxon>Pleosporomycetidae</taxon>
        <taxon>Pleosporales</taxon>
        <taxon>Pleosporineae</taxon>
        <taxon>Pleosporaceae</taxon>
        <taxon>Alternaria</taxon>
        <taxon>Alternaria sect. Alternaria</taxon>
    </lineage>
</organism>
<sequence>MTYSKNRLVAMNLNVDIPSPAINSSVRLTSLSEVESRENGYEVLQQAGTVQIQLARPERGNSLSFALAKNLTRLFQTLSTDSSVHRIVLTGKGKYFCTGMDLGEKLYESAIDRCLALQNLFEAIDTCPKTTVAVINGPAFGGGVGLAFVCDIRVAASTSFFCLSEVKLGLCPATISKFIIREWGVSLARMAMLTARKIHPQTLHDMGVLHAVALDGEALKVVTENLLDDLGFAAPKHQPGARL</sequence>
<evidence type="ECO:0000313" key="2">
    <source>
        <dbReference type="Proteomes" id="UP000293547"/>
    </source>
</evidence>
<keyword evidence="2" id="KW-1185">Reference proteome</keyword>